<dbReference type="InterPro" id="IPR002110">
    <property type="entry name" value="Ankyrin_rpt"/>
</dbReference>
<feature type="repeat" description="ANK" evidence="4">
    <location>
        <begin position="500"/>
        <end position="532"/>
    </location>
</feature>
<keyword evidence="7" id="KW-1185">Reference proteome</keyword>
<reference evidence="6" key="1">
    <citation type="submission" date="2023-03" db="EMBL/GenBank/DDBJ databases">
        <title>Massive genome expansion in bonnet fungi (Mycena s.s.) driven by repeated elements and novel gene families across ecological guilds.</title>
        <authorList>
            <consortium name="Lawrence Berkeley National Laboratory"/>
            <person name="Harder C.B."/>
            <person name="Miyauchi S."/>
            <person name="Viragh M."/>
            <person name="Kuo A."/>
            <person name="Thoen E."/>
            <person name="Andreopoulos B."/>
            <person name="Lu D."/>
            <person name="Skrede I."/>
            <person name="Drula E."/>
            <person name="Henrissat B."/>
            <person name="Morin E."/>
            <person name="Kohler A."/>
            <person name="Barry K."/>
            <person name="LaButti K."/>
            <person name="Morin E."/>
            <person name="Salamov A."/>
            <person name="Lipzen A."/>
            <person name="Mereny Z."/>
            <person name="Hegedus B."/>
            <person name="Baldrian P."/>
            <person name="Stursova M."/>
            <person name="Weitz H."/>
            <person name="Taylor A."/>
            <person name="Grigoriev I.V."/>
            <person name="Nagy L.G."/>
            <person name="Martin F."/>
            <person name="Kauserud H."/>
        </authorList>
    </citation>
    <scope>NUCLEOTIDE SEQUENCE</scope>
    <source>
        <strain evidence="6">9144</strain>
    </source>
</reference>
<feature type="repeat" description="ANK" evidence="4">
    <location>
        <begin position="578"/>
        <end position="602"/>
    </location>
</feature>
<feature type="transmembrane region" description="Helical" evidence="5">
    <location>
        <begin position="252"/>
        <end position="271"/>
    </location>
</feature>
<dbReference type="Proteomes" id="UP001219525">
    <property type="component" value="Unassembled WGS sequence"/>
</dbReference>
<dbReference type="PANTHER" id="PTHR24161">
    <property type="entry name" value="ANK_REP_REGION DOMAIN-CONTAINING PROTEIN-RELATED"/>
    <property type="match status" value="1"/>
</dbReference>
<evidence type="ECO:0000256" key="3">
    <source>
        <dbReference type="ARBA" id="ARBA00023043"/>
    </source>
</evidence>
<dbReference type="PRINTS" id="PR01415">
    <property type="entry name" value="ANKYRIN"/>
</dbReference>
<feature type="repeat" description="ANK" evidence="4">
    <location>
        <begin position="678"/>
        <end position="710"/>
    </location>
</feature>
<keyword evidence="3 4" id="KW-0040">ANK repeat</keyword>
<name>A0AAD6YB39_9AGAR</name>
<dbReference type="PROSITE" id="PS50088">
    <property type="entry name" value="ANK_REPEAT"/>
    <property type="match status" value="9"/>
</dbReference>
<feature type="transmembrane region" description="Helical" evidence="5">
    <location>
        <begin position="159"/>
        <end position="180"/>
    </location>
</feature>
<accession>A0AAD6YB39</accession>
<proteinExistence type="predicted"/>
<dbReference type="SUPFAM" id="SSF48403">
    <property type="entry name" value="Ankyrin repeat"/>
    <property type="match status" value="1"/>
</dbReference>
<dbReference type="EC" id="2.3.1.225" evidence="1"/>
<protein>
    <recommendedName>
        <fullName evidence="1">protein S-acyltransferase</fullName>
        <ecNumber evidence="1">2.3.1.225</ecNumber>
    </recommendedName>
</protein>
<feature type="repeat" description="ANK" evidence="4">
    <location>
        <begin position="533"/>
        <end position="565"/>
    </location>
</feature>
<evidence type="ECO:0000256" key="5">
    <source>
        <dbReference type="SAM" id="Phobius"/>
    </source>
</evidence>
<evidence type="ECO:0000256" key="2">
    <source>
        <dbReference type="ARBA" id="ARBA00022737"/>
    </source>
</evidence>
<evidence type="ECO:0000313" key="7">
    <source>
        <dbReference type="Proteomes" id="UP001219525"/>
    </source>
</evidence>
<dbReference type="AlphaFoldDB" id="A0AAD6YB39"/>
<dbReference type="PROSITE" id="PS50297">
    <property type="entry name" value="ANK_REP_REGION"/>
    <property type="match status" value="8"/>
</dbReference>
<evidence type="ECO:0000256" key="1">
    <source>
        <dbReference type="ARBA" id="ARBA00012210"/>
    </source>
</evidence>
<feature type="repeat" description="ANK" evidence="4">
    <location>
        <begin position="643"/>
        <end position="675"/>
    </location>
</feature>
<sequence length="774" mass="85554">MSLVSPCIPSDPDIFGIGVRIAIYTQNLLSFIPVIGVLRDREVSVYELQSVETQSTTILITAFAILTSAMVETRTIGLSANIILSLSWMNNTNTFIYLLLYVQHRSQAGPANISLDWTSWIRHIEGELGSLSLAFRLEKREKPLTSVSQSPVHSVFKRIVFILRSLHLSMMAALGIWLWSHPRSFATSPFYDIPLRSSTLRVLSLVIYSLFLAPGLNLVIPTVLFLTIFIVCRRWHSEQRDSLQTFPAPPSIFPAVVGTVILCVINLVFLIDIELTLHHNRVRQGSSESTWSFGQILAMLLLVLPMRDVWNATIARGHTTSLQEALRKDAPTEDILHSVTQPGADVNTRVRDSKHTTVLQLAVSRQDVTLVALLLRLGAEPNSLLGNKETVLQGASATGNLDVVKILLEHGADPNIRGDHYGTALQAAWDAGHLDTFRLLLERGADPNIRYIRRGIHGHPVDFETALYVAAYDKNLDVIKLLLEHEADPNIRCIHGSAVGFETALHVAACDGNTNIIKVLLEHGADPNIHSDHYGTALQAAWDAGHLETSRLLLERGADPNIRYIRKGIHGEMISGPASCDGNMDILKLLLDHGADPNIHSNQYGTALQAASDSGQRDIFMFLLEHGADPNIRYIRMGIQGGLDGTALYAAAHREHLNIVTLLLEHGADPNIPVQGPHHGTPLYRAAYCGHLQIVELLLQYKANPMIQDQGGEYKTALRAALEKGQVDVVRCLKAHLGLPNSVRLLVDSDSEDIYLEGEDADLWAYITKSRRSW</sequence>
<feature type="repeat" description="ANK" evidence="4">
    <location>
        <begin position="603"/>
        <end position="635"/>
    </location>
</feature>
<feature type="repeat" description="ANK" evidence="4">
    <location>
        <begin position="462"/>
        <end position="494"/>
    </location>
</feature>
<evidence type="ECO:0000256" key="4">
    <source>
        <dbReference type="PROSITE-ProRule" id="PRU00023"/>
    </source>
</evidence>
<keyword evidence="5" id="KW-0472">Membrane</keyword>
<feature type="repeat" description="ANK" evidence="4">
    <location>
        <begin position="420"/>
        <end position="452"/>
    </location>
</feature>
<keyword evidence="5" id="KW-0812">Transmembrane</keyword>
<dbReference type="EMBL" id="JARJCW010000038">
    <property type="protein sequence ID" value="KAJ7206790.1"/>
    <property type="molecule type" value="Genomic_DNA"/>
</dbReference>
<keyword evidence="2" id="KW-0677">Repeat</keyword>
<dbReference type="Pfam" id="PF12796">
    <property type="entry name" value="Ank_2"/>
    <property type="match status" value="4"/>
</dbReference>
<comment type="caution">
    <text evidence="6">The sequence shown here is derived from an EMBL/GenBank/DDBJ whole genome shotgun (WGS) entry which is preliminary data.</text>
</comment>
<feature type="transmembrane region" description="Helical" evidence="5">
    <location>
        <begin position="200"/>
        <end position="231"/>
    </location>
</feature>
<dbReference type="Gene3D" id="1.25.40.20">
    <property type="entry name" value="Ankyrin repeat-containing domain"/>
    <property type="match status" value="3"/>
</dbReference>
<keyword evidence="5" id="KW-1133">Transmembrane helix</keyword>
<dbReference type="InterPro" id="IPR036770">
    <property type="entry name" value="Ankyrin_rpt-contain_sf"/>
</dbReference>
<dbReference type="SMART" id="SM00248">
    <property type="entry name" value="ANK"/>
    <property type="match status" value="11"/>
</dbReference>
<evidence type="ECO:0000313" key="6">
    <source>
        <dbReference type="EMBL" id="KAJ7206790.1"/>
    </source>
</evidence>
<dbReference type="PANTHER" id="PTHR24161:SF85">
    <property type="entry name" value="PALMITOYLTRANSFERASE HIP14"/>
    <property type="match status" value="1"/>
</dbReference>
<feature type="repeat" description="ANK" evidence="4">
    <location>
        <begin position="387"/>
        <end position="419"/>
    </location>
</feature>
<organism evidence="6 7">
    <name type="scientific">Mycena pura</name>
    <dbReference type="NCBI Taxonomy" id="153505"/>
    <lineage>
        <taxon>Eukaryota</taxon>
        <taxon>Fungi</taxon>
        <taxon>Dikarya</taxon>
        <taxon>Basidiomycota</taxon>
        <taxon>Agaricomycotina</taxon>
        <taxon>Agaricomycetes</taxon>
        <taxon>Agaricomycetidae</taxon>
        <taxon>Agaricales</taxon>
        <taxon>Marasmiineae</taxon>
        <taxon>Mycenaceae</taxon>
        <taxon>Mycena</taxon>
    </lineage>
</organism>
<gene>
    <name evidence="6" type="ORF">GGX14DRAFT_522288</name>
</gene>